<evidence type="ECO:0000313" key="1">
    <source>
        <dbReference type="EMBL" id="MTR81669.1"/>
    </source>
</evidence>
<accession>A0A844KMD7</accession>
<sequence length="56" mass="6667">MKNKLSYSELYYILNELHDCLQQDNYPTLYLETLEEVQHTLLILELLNIAHSSKIN</sequence>
<dbReference type="RefSeq" id="WP_155176456.1">
    <property type="nucleotide sequence ID" value="NZ_WNAK01000014.1"/>
</dbReference>
<dbReference type="AlphaFoldDB" id="A0A844KMD7"/>
<comment type="caution">
    <text evidence="1">The sequence shown here is derived from an EMBL/GenBank/DDBJ whole genome shotgun (WGS) entry which is preliminary data.</text>
</comment>
<gene>
    <name evidence="1" type="ORF">GMD30_08095</name>
</gene>
<organism evidence="1 2">
    <name type="scientific">Roseburia faecis</name>
    <dbReference type="NCBI Taxonomy" id="301302"/>
    <lineage>
        <taxon>Bacteria</taxon>
        <taxon>Bacillati</taxon>
        <taxon>Bacillota</taxon>
        <taxon>Clostridia</taxon>
        <taxon>Lachnospirales</taxon>
        <taxon>Lachnospiraceae</taxon>
        <taxon>Roseburia</taxon>
    </lineage>
</organism>
<reference evidence="1 2" key="1">
    <citation type="journal article" date="2019" name="Nat. Med.">
        <title>A library of human gut bacterial isolates paired with longitudinal multiomics data enables mechanistic microbiome research.</title>
        <authorList>
            <person name="Poyet M."/>
            <person name="Groussin M."/>
            <person name="Gibbons S.M."/>
            <person name="Avila-Pacheco J."/>
            <person name="Jiang X."/>
            <person name="Kearney S.M."/>
            <person name="Perrotta A.R."/>
            <person name="Berdy B."/>
            <person name="Zhao S."/>
            <person name="Lieberman T.D."/>
            <person name="Swanson P.K."/>
            <person name="Smith M."/>
            <person name="Roesemann S."/>
            <person name="Alexander J.E."/>
            <person name="Rich S.A."/>
            <person name="Livny J."/>
            <person name="Vlamakis H."/>
            <person name="Clish C."/>
            <person name="Bullock K."/>
            <person name="Deik A."/>
            <person name="Scott J."/>
            <person name="Pierce K.A."/>
            <person name="Xavier R.J."/>
            <person name="Alm E.J."/>
        </authorList>
    </citation>
    <scope>NUCLEOTIDE SEQUENCE [LARGE SCALE GENOMIC DNA]</scope>
    <source>
        <strain evidence="1 2">BIOML-A1</strain>
    </source>
</reference>
<proteinExistence type="predicted"/>
<protein>
    <submittedName>
        <fullName evidence="1">Uncharacterized protein</fullName>
    </submittedName>
</protein>
<dbReference type="Proteomes" id="UP000446657">
    <property type="component" value="Unassembled WGS sequence"/>
</dbReference>
<evidence type="ECO:0000313" key="2">
    <source>
        <dbReference type="Proteomes" id="UP000446657"/>
    </source>
</evidence>
<name>A0A844KMD7_9FIRM</name>
<dbReference type="EMBL" id="WNAL01000014">
    <property type="protein sequence ID" value="MTR81669.1"/>
    <property type="molecule type" value="Genomic_DNA"/>
</dbReference>